<evidence type="ECO:0000313" key="1">
    <source>
        <dbReference type="EMBL" id="MCE5167425.1"/>
    </source>
</evidence>
<evidence type="ECO:0000313" key="2">
    <source>
        <dbReference type="Proteomes" id="UP000823775"/>
    </source>
</evidence>
<organism evidence="1 2">
    <name type="scientific">Datura stramonium</name>
    <name type="common">Jimsonweed</name>
    <name type="synonym">Common thornapple</name>
    <dbReference type="NCBI Taxonomy" id="4076"/>
    <lineage>
        <taxon>Eukaryota</taxon>
        <taxon>Viridiplantae</taxon>
        <taxon>Streptophyta</taxon>
        <taxon>Embryophyta</taxon>
        <taxon>Tracheophyta</taxon>
        <taxon>Spermatophyta</taxon>
        <taxon>Magnoliopsida</taxon>
        <taxon>eudicotyledons</taxon>
        <taxon>Gunneridae</taxon>
        <taxon>Pentapetalae</taxon>
        <taxon>asterids</taxon>
        <taxon>lamiids</taxon>
        <taxon>Solanales</taxon>
        <taxon>Solanaceae</taxon>
        <taxon>Solanoideae</taxon>
        <taxon>Datureae</taxon>
        <taxon>Datura</taxon>
    </lineage>
</organism>
<sequence>MASQKVFIDLFDNEAEHQDFGSRQDKVTPFEAIMESMGRKIDRIRGLIVDLRNSFDVPLGFSESMSNSHSALVCIHYPFKEHSMVWKEWARERKEEISPQAHDRNYSAKRDG</sequence>
<dbReference type="EMBL" id="JACEIK010106223">
    <property type="protein sequence ID" value="MCE5167425.1"/>
    <property type="molecule type" value="Genomic_DNA"/>
</dbReference>
<proteinExistence type="predicted"/>
<dbReference type="Proteomes" id="UP000823775">
    <property type="component" value="Unassembled WGS sequence"/>
</dbReference>
<keyword evidence="2" id="KW-1185">Reference proteome</keyword>
<reference evidence="1 2" key="1">
    <citation type="journal article" date="2021" name="BMC Genomics">
        <title>Datura genome reveals duplications of psychoactive alkaloid biosynthetic genes and high mutation rate following tissue culture.</title>
        <authorList>
            <person name="Rajewski A."/>
            <person name="Carter-House D."/>
            <person name="Stajich J."/>
            <person name="Litt A."/>
        </authorList>
    </citation>
    <scope>NUCLEOTIDE SEQUENCE [LARGE SCALE GENOMIC DNA]</scope>
    <source>
        <strain evidence="1">AR-01</strain>
    </source>
</reference>
<gene>
    <name evidence="1" type="ORF">HAX54_001593</name>
</gene>
<comment type="caution">
    <text evidence="1">The sequence shown here is derived from an EMBL/GenBank/DDBJ whole genome shotgun (WGS) entry which is preliminary data.</text>
</comment>
<accession>A0ABS8YA20</accession>
<protein>
    <submittedName>
        <fullName evidence="1">Uncharacterized protein</fullName>
    </submittedName>
</protein>
<name>A0ABS8YA20_DATST</name>